<keyword evidence="3" id="KW-0694">RNA-binding</keyword>
<dbReference type="Gene3D" id="1.25.10.10">
    <property type="entry name" value="Leucine-rich Repeat Variant"/>
    <property type="match status" value="1"/>
</dbReference>
<evidence type="ECO:0000256" key="2">
    <source>
        <dbReference type="ARBA" id="ARBA00022845"/>
    </source>
</evidence>
<evidence type="ECO:0000256" key="5">
    <source>
        <dbReference type="PROSITE-ProRule" id="PRU00317"/>
    </source>
</evidence>
<accession>A0A068TYC2</accession>
<dbReference type="GO" id="GO:0003729">
    <property type="term" value="F:mRNA binding"/>
    <property type="evidence" value="ECO:0007669"/>
    <property type="project" value="TreeGrafter"/>
</dbReference>
<evidence type="ECO:0000256" key="3">
    <source>
        <dbReference type="ARBA" id="ARBA00022884"/>
    </source>
</evidence>
<dbReference type="InterPro" id="IPR033712">
    <property type="entry name" value="Pumilio_RNA-bd"/>
</dbReference>
<dbReference type="SMART" id="SM00025">
    <property type="entry name" value="Pumilio"/>
    <property type="match status" value="8"/>
</dbReference>
<dbReference type="InterPro" id="IPR011989">
    <property type="entry name" value="ARM-like"/>
</dbReference>
<dbReference type="OrthoDB" id="668540at2759"/>
<keyword evidence="1" id="KW-0677">Repeat</keyword>
<dbReference type="PROSITE" id="PS50302">
    <property type="entry name" value="PUM"/>
    <property type="match status" value="6"/>
</dbReference>
<evidence type="ECO:0000259" key="6">
    <source>
        <dbReference type="PROSITE" id="PS50303"/>
    </source>
</evidence>
<gene>
    <name evidence="7" type="ORF">GSCOC_T00034804001</name>
</gene>
<sequence length="573" mass="63600">MEHRGLGNRRIPYFPASYSPESQAQNFFMYPFRRNSLPEAGFDHPPPQTPNVFPCDQTLESALSRLNLSSDIHHQTAPFQPPETDTEGSMGFFRSVGLNNVAFEQGGLIGFDDYHTGGGPGGHQREAFGFGGAHRNPFAGPGNWDCGPAISGVSGGICREPWCGDEAACLLNVDLKNDNSQRFCDHGYSFLQCKQSLSRGNQNGVSMENMDGLSNGFLSRNLSFLRPNSQNNRQLYARIKNQLDGLSLRDMRGRIVSFAKDQSGSKILQAKVDHANEGEIEMAISEILDHASDLMKNQSGSYFIQKLFVVCSEEQRTRIILAVTNNSFQLVDICLNPNGARTMQKLLENLSTPEQISFVISALSPEAVALANDPNGQHVIRYCLIHYPYEYHKHLLNEIVHNCYTIATDKSGCCVLQSCVENAYGEPKERLMNEIIRNALQLAEDPYGNYVVQHLLGLKIPEVTALLLEQLRGHFVALSSDKYASNVVEKILVDSGKGHSATVIMELLTSPNAGSLLVHPYGNFVIQKALSIAKGEVYVALHRLIQSNAQSMRSNLFGRKILAWFEKKKHQHV</sequence>
<dbReference type="GO" id="GO:0006417">
    <property type="term" value="P:regulation of translation"/>
    <property type="evidence" value="ECO:0007669"/>
    <property type="project" value="UniProtKB-KW"/>
</dbReference>
<proteinExistence type="predicted"/>
<evidence type="ECO:0000313" key="7">
    <source>
        <dbReference type="EMBL" id="CDP01231.1"/>
    </source>
</evidence>
<dbReference type="EMBL" id="HG739090">
    <property type="protein sequence ID" value="CDP01231.1"/>
    <property type="molecule type" value="Genomic_DNA"/>
</dbReference>
<feature type="repeat" description="Pumilio" evidence="5">
    <location>
        <begin position="286"/>
        <end position="322"/>
    </location>
</feature>
<dbReference type="STRING" id="49390.A0A068TYC2"/>
<dbReference type="InterPro" id="IPR001313">
    <property type="entry name" value="Pumilio_RNA-bd_rpt"/>
</dbReference>
<dbReference type="InterPro" id="IPR016024">
    <property type="entry name" value="ARM-type_fold"/>
</dbReference>
<dbReference type="Proteomes" id="UP000295252">
    <property type="component" value="Chromosome II"/>
</dbReference>
<dbReference type="FunFam" id="1.25.10.10:FF:000237">
    <property type="entry name" value="Pumilio homolog 9"/>
    <property type="match status" value="1"/>
</dbReference>
<dbReference type="AlphaFoldDB" id="A0A068TYC2"/>
<dbReference type="GO" id="GO:0005737">
    <property type="term" value="C:cytoplasm"/>
    <property type="evidence" value="ECO:0007669"/>
    <property type="project" value="TreeGrafter"/>
</dbReference>
<dbReference type="SUPFAM" id="SSF48371">
    <property type="entry name" value="ARM repeat"/>
    <property type="match status" value="1"/>
</dbReference>
<reference evidence="8" key="1">
    <citation type="journal article" date="2014" name="Science">
        <title>The coffee genome provides insight into the convergent evolution of caffeine biosynthesis.</title>
        <authorList>
            <person name="Denoeud F."/>
            <person name="Carretero-Paulet L."/>
            <person name="Dereeper A."/>
            <person name="Droc G."/>
            <person name="Guyot R."/>
            <person name="Pietrella M."/>
            <person name="Zheng C."/>
            <person name="Alberti A."/>
            <person name="Anthony F."/>
            <person name="Aprea G."/>
            <person name="Aury J.M."/>
            <person name="Bento P."/>
            <person name="Bernard M."/>
            <person name="Bocs S."/>
            <person name="Campa C."/>
            <person name="Cenci A."/>
            <person name="Combes M.C."/>
            <person name="Crouzillat D."/>
            <person name="Da Silva C."/>
            <person name="Daddiego L."/>
            <person name="De Bellis F."/>
            <person name="Dussert S."/>
            <person name="Garsmeur O."/>
            <person name="Gayraud T."/>
            <person name="Guignon V."/>
            <person name="Jahn K."/>
            <person name="Jamilloux V."/>
            <person name="Joet T."/>
            <person name="Labadie K."/>
            <person name="Lan T."/>
            <person name="Leclercq J."/>
            <person name="Lepelley M."/>
            <person name="Leroy T."/>
            <person name="Li L.T."/>
            <person name="Librado P."/>
            <person name="Lopez L."/>
            <person name="Munoz A."/>
            <person name="Noel B."/>
            <person name="Pallavicini A."/>
            <person name="Perrotta G."/>
            <person name="Poncet V."/>
            <person name="Pot D."/>
            <person name="Priyono X."/>
            <person name="Rigoreau M."/>
            <person name="Rouard M."/>
            <person name="Rozas J."/>
            <person name="Tranchant-Dubreuil C."/>
            <person name="VanBuren R."/>
            <person name="Zhang Q."/>
            <person name="Andrade A.C."/>
            <person name="Argout X."/>
            <person name="Bertrand B."/>
            <person name="de Kochko A."/>
            <person name="Graziosi G."/>
            <person name="Henry R.J."/>
            <person name="Jayarama X."/>
            <person name="Ming R."/>
            <person name="Nagai C."/>
            <person name="Rounsley S."/>
            <person name="Sankoff D."/>
            <person name="Giuliano G."/>
            <person name="Albert V.A."/>
            <person name="Wincker P."/>
            <person name="Lashermes P."/>
        </authorList>
    </citation>
    <scope>NUCLEOTIDE SEQUENCE [LARGE SCALE GENOMIC DNA]</scope>
    <source>
        <strain evidence="8">cv. DH200-94</strain>
    </source>
</reference>
<feature type="repeat" description="Pumilio" evidence="5">
    <location>
        <begin position="250"/>
        <end position="285"/>
    </location>
</feature>
<evidence type="ECO:0000256" key="1">
    <source>
        <dbReference type="ARBA" id="ARBA00022737"/>
    </source>
</evidence>
<feature type="repeat" description="Pumilio" evidence="5">
    <location>
        <begin position="507"/>
        <end position="546"/>
    </location>
</feature>
<comment type="function">
    <text evidence="4">Sequence-specific RNA-binding protein that regulates translation and mRNA stability by binding the 3'-UTR of target mRNAs.</text>
</comment>
<dbReference type="Pfam" id="PF00806">
    <property type="entry name" value="PUF"/>
    <property type="match status" value="8"/>
</dbReference>
<keyword evidence="2" id="KW-0810">Translation regulation</keyword>
<dbReference type="OMA" id="QSCVENA"/>
<dbReference type="CDD" id="cd07920">
    <property type="entry name" value="Pumilio"/>
    <property type="match status" value="1"/>
</dbReference>
<feature type="repeat" description="Pumilio" evidence="5">
    <location>
        <begin position="470"/>
        <end position="506"/>
    </location>
</feature>
<dbReference type="InterPro" id="IPR033133">
    <property type="entry name" value="PUM-HD"/>
</dbReference>
<feature type="repeat" description="Pumilio" evidence="5">
    <location>
        <begin position="434"/>
        <end position="469"/>
    </location>
</feature>
<feature type="domain" description="PUM-HD" evidence="6">
    <location>
        <begin position="227"/>
        <end position="569"/>
    </location>
</feature>
<protein>
    <recommendedName>
        <fullName evidence="6">PUM-HD domain-containing protein</fullName>
    </recommendedName>
</protein>
<evidence type="ECO:0000256" key="4">
    <source>
        <dbReference type="ARBA" id="ARBA00058490"/>
    </source>
</evidence>
<name>A0A068TYC2_COFCA</name>
<organism evidence="7 8">
    <name type="scientific">Coffea canephora</name>
    <name type="common">Robusta coffee</name>
    <dbReference type="NCBI Taxonomy" id="49390"/>
    <lineage>
        <taxon>Eukaryota</taxon>
        <taxon>Viridiplantae</taxon>
        <taxon>Streptophyta</taxon>
        <taxon>Embryophyta</taxon>
        <taxon>Tracheophyta</taxon>
        <taxon>Spermatophyta</taxon>
        <taxon>Magnoliopsida</taxon>
        <taxon>eudicotyledons</taxon>
        <taxon>Gunneridae</taxon>
        <taxon>Pentapetalae</taxon>
        <taxon>asterids</taxon>
        <taxon>lamiids</taxon>
        <taxon>Gentianales</taxon>
        <taxon>Rubiaceae</taxon>
        <taxon>Ixoroideae</taxon>
        <taxon>Gardenieae complex</taxon>
        <taxon>Bertiereae - Coffeeae clade</taxon>
        <taxon>Coffeeae</taxon>
        <taxon>Coffea</taxon>
    </lineage>
</organism>
<feature type="repeat" description="Pumilio" evidence="5">
    <location>
        <begin position="398"/>
        <end position="433"/>
    </location>
</feature>
<dbReference type="PROSITE" id="PS50303">
    <property type="entry name" value="PUM_HD"/>
    <property type="match status" value="1"/>
</dbReference>
<dbReference type="InParanoid" id="A0A068TYC2"/>
<dbReference type="PhylomeDB" id="A0A068TYC2"/>
<evidence type="ECO:0000313" key="8">
    <source>
        <dbReference type="Proteomes" id="UP000295252"/>
    </source>
</evidence>
<keyword evidence="8" id="KW-1185">Reference proteome</keyword>
<dbReference type="PANTHER" id="PTHR12537:SF63">
    <property type="entry name" value="PUMILIO HOMOLOG 15"/>
    <property type="match status" value="1"/>
</dbReference>
<dbReference type="Gramene" id="CDP01231">
    <property type="protein sequence ID" value="CDP01231"/>
    <property type="gene ID" value="GSCOC_T00034804001"/>
</dbReference>
<dbReference type="PANTHER" id="PTHR12537">
    <property type="entry name" value="RNA BINDING PROTEIN PUMILIO-RELATED"/>
    <property type="match status" value="1"/>
</dbReference>